<comment type="caution">
    <text evidence="1">The sequence shown here is derived from an EMBL/GenBank/DDBJ whole genome shotgun (WGS) entry which is preliminary data.</text>
</comment>
<dbReference type="Proteomes" id="UP001209854">
    <property type="component" value="Unassembled WGS sequence"/>
</dbReference>
<dbReference type="EMBL" id="JAPFCC010000001">
    <property type="protein sequence ID" value="MCW7554634.1"/>
    <property type="molecule type" value="Genomic_DNA"/>
</dbReference>
<name>A0ABT3MZ41_9GAMM</name>
<gene>
    <name evidence="1" type="ORF">NX722_18820</name>
</gene>
<proteinExistence type="predicted"/>
<evidence type="ECO:0000313" key="1">
    <source>
        <dbReference type="EMBL" id="MCW7554634.1"/>
    </source>
</evidence>
<reference evidence="1 2" key="1">
    <citation type="submission" date="2022-10" db="EMBL/GenBank/DDBJ databases">
        <title>High-quality genome sequences of two octocoral-associated bacteria, Endozoicomonas euniceicola EF212 and Endozoicomonas gorgoniicola PS125.</title>
        <authorList>
            <person name="Chiou Y.-J."/>
            <person name="Chen Y.-H."/>
        </authorList>
    </citation>
    <scope>NUCLEOTIDE SEQUENCE [LARGE SCALE GENOMIC DNA]</scope>
    <source>
        <strain evidence="1 2">PS125</strain>
    </source>
</reference>
<organism evidence="1 2">
    <name type="scientific">Endozoicomonas gorgoniicola</name>
    <dbReference type="NCBI Taxonomy" id="1234144"/>
    <lineage>
        <taxon>Bacteria</taxon>
        <taxon>Pseudomonadati</taxon>
        <taxon>Pseudomonadota</taxon>
        <taxon>Gammaproteobacteria</taxon>
        <taxon>Oceanospirillales</taxon>
        <taxon>Endozoicomonadaceae</taxon>
        <taxon>Endozoicomonas</taxon>
    </lineage>
</organism>
<evidence type="ECO:0000313" key="2">
    <source>
        <dbReference type="Proteomes" id="UP001209854"/>
    </source>
</evidence>
<accession>A0ABT3MZ41</accession>
<keyword evidence="2" id="KW-1185">Reference proteome</keyword>
<protein>
    <submittedName>
        <fullName evidence="1">Uncharacterized protein</fullName>
    </submittedName>
</protein>
<dbReference type="RefSeq" id="WP_262564381.1">
    <property type="nucleotide sequence ID" value="NZ_JAPFCC010000001.1"/>
</dbReference>
<sequence>MLTLEQVLNFRSQLFIIESGCPNMIINGARTLYRTAPKQYLCELCRSGETYYLRRTCDDKILHVTRPEVFIFVVLPSYPTKVFCVQQIIQRTIDEVNTMDYSPELLMGHTSITRNSPVLYAGQVVLENDSMFAWDNNSGHYRPDSFLHEINFLPPVKHLLPADKMVDYEDTGGAAYVYLEATGQINEPWVDRPIVRVPGR</sequence>